<name>A0A0G4HXB1_9ALVE</name>
<dbReference type="VEuPathDB" id="CryptoDB:Cvel_33087"/>
<dbReference type="SUPFAM" id="SSF51735">
    <property type="entry name" value="NAD(P)-binding Rossmann-fold domains"/>
    <property type="match status" value="1"/>
</dbReference>
<dbReference type="PANTHER" id="PTHR43401">
    <property type="entry name" value="L-THREONINE 3-DEHYDROGENASE"/>
    <property type="match status" value="1"/>
</dbReference>
<keyword evidence="3" id="KW-0472">Membrane</keyword>
<dbReference type="InterPro" id="IPR036291">
    <property type="entry name" value="NAD(P)-bd_dom_sf"/>
</dbReference>
<keyword evidence="1" id="KW-0560">Oxidoreductase</keyword>
<dbReference type="PANTHER" id="PTHR43401:SF2">
    <property type="entry name" value="L-THREONINE 3-DEHYDROGENASE"/>
    <property type="match status" value="1"/>
</dbReference>
<dbReference type="AlphaFoldDB" id="A0A0G4HXB1"/>
<evidence type="ECO:0000256" key="1">
    <source>
        <dbReference type="ARBA" id="ARBA00023002"/>
    </source>
</evidence>
<organism evidence="4">
    <name type="scientific">Chromera velia CCMP2878</name>
    <dbReference type="NCBI Taxonomy" id="1169474"/>
    <lineage>
        <taxon>Eukaryota</taxon>
        <taxon>Sar</taxon>
        <taxon>Alveolata</taxon>
        <taxon>Colpodellida</taxon>
        <taxon>Chromeraceae</taxon>
        <taxon>Chromera</taxon>
    </lineage>
</organism>
<keyword evidence="3" id="KW-1133">Transmembrane helix</keyword>
<dbReference type="Gene3D" id="3.40.50.720">
    <property type="entry name" value="NAD(P)-binding Rossmann-like Domain"/>
    <property type="match status" value="2"/>
</dbReference>
<dbReference type="EMBL" id="CDMZ01004245">
    <property type="protein sequence ID" value="CEM49143.1"/>
    <property type="molecule type" value="Genomic_DNA"/>
</dbReference>
<dbReference type="Gene3D" id="3.90.180.10">
    <property type="entry name" value="Medium-chain alcohol dehydrogenases, catalytic domain"/>
    <property type="match status" value="1"/>
</dbReference>
<sequence>VRGLGNLRPLRPQACVLVLGAGIAGLLWGALLRHRGHRNLFACDKEASRREIAKRCGFFRGVIGPEIIVETEAAERDSECDESESVPRQIVEVRSEGKDNEKEKGIGGDKNGGDGSGKRHQTLSENARHCGVSGLSEPARGVSGSESLSASVSSSLQLSAGCLDLIVDCSGCPSAIEGSLWLLGMGGQLHLFGLCPQSSLIRISPFDLLMKEWTVSAGLLAPQTFPDAIEYAQGLSESGCLRGEVLGLGFYRLGEFESAFNDLQAASISKAVFDMESARACLS</sequence>
<accession>A0A0G4HXB1</accession>
<evidence type="ECO:0000256" key="2">
    <source>
        <dbReference type="SAM" id="MobiDB-lite"/>
    </source>
</evidence>
<feature type="transmembrane region" description="Helical" evidence="3">
    <location>
        <begin position="12"/>
        <end position="31"/>
    </location>
</feature>
<feature type="compositionally biased region" description="Basic and acidic residues" evidence="2">
    <location>
        <begin position="91"/>
        <end position="107"/>
    </location>
</feature>
<gene>
    <name evidence="4" type="ORF">Cvel_33087</name>
</gene>
<feature type="region of interest" description="Disordered" evidence="2">
    <location>
        <begin position="78"/>
        <end position="121"/>
    </location>
</feature>
<feature type="non-terminal residue" evidence="4">
    <location>
        <position position="1"/>
    </location>
</feature>
<keyword evidence="3" id="KW-0812">Transmembrane</keyword>
<evidence type="ECO:0008006" key="5">
    <source>
        <dbReference type="Google" id="ProtNLM"/>
    </source>
</evidence>
<proteinExistence type="predicted"/>
<evidence type="ECO:0000313" key="4">
    <source>
        <dbReference type="EMBL" id="CEM49143.1"/>
    </source>
</evidence>
<dbReference type="InterPro" id="IPR050129">
    <property type="entry name" value="Zn_alcohol_dh"/>
</dbReference>
<reference evidence="4" key="1">
    <citation type="submission" date="2014-11" db="EMBL/GenBank/DDBJ databases">
        <authorList>
            <person name="Otto D Thomas"/>
            <person name="Naeem Raeece"/>
        </authorList>
    </citation>
    <scope>NUCLEOTIDE SEQUENCE</scope>
</reference>
<evidence type="ECO:0000256" key="3">
    <source>
        <dbReference type="SAM" id="Phobius"/>
    </source>
</evidence>
<dbReference type="GO" id="GO:0016491">
    <property type="term" value="F:oxidoreductase activity"/>
    <property type="evidence" value="ECO:0007669"/>
    <property type="project" value="UniProtKB-KW"/>
</dbReference>
<protein>
    <recommendedName>
        <fullName evidence="5">Alcohol dehydrogenase-like C-terminal domain-containing protein</fullName>
    </recommendedName>
</protein>